<dbReference type="OrthoDB" id="2720606at2"/>
<dbReference type="AlphaFoldDB" id="A0A265N8W3"/>
<evidence type="ECO:0000313" key="1">
    <source>
        <dbReference type="EMBL" id="OZU88251.1"/>
    </source>
</evidence>
<keyword evidence="2" id="KW-1185">Reference proteome</keyword>
<gene>
    <name evidence="1" type="ORF">CIL03_11390</name>
</gene>
<reference evidence="1 2" key="1">
    <citation type="submission" date="2017-08" db="EMBL/GenBank/DDBJ databases">
        <title>Virgibacillus indicus sp. nov. and Virgibacillus profoundi sp. nov, two moderately halophilic bacteria isolated from marine sediment by using the Microfluidic Streak Plate.</title>
        <authorList>
            <person name="Xu B."/>
            <person name="Hu B."/>
            <person name="Wang J."/>
            <person name="Zhu Y."/>
            <person name="Huang L."/>
            <person name="Du W."/>
            <person name="Huang Y."/>
        </authorList>
    </citation>
    <scope>NUCLEOTIDE SEQUENCE [LARGE SCALE GENOMIC DNA]</scope>
    <source>
        <strain evidence="1 2">IO3-P2-C2</strain>
    </source>
</reference>
<proteinExistence type="predicted"/>
<name>A0A265N8W3_9BACI</name>
<evidence type="ECO:0000313" key="2">
    <source>
        <dbReference type="Proteomes" id="UP000216498"/>
    </source>
</evidence>
<organism evidence="1 2">
    <name type="scientific">Virgibacillus indicus</name>
    <dbReference type="NCBI Taxonomy" id="2024554"/>
    <lineage>
        <taxon>Bacteria</taxon>
        <taxon>Bacillati</taxon>
        <taxon>Bacillota</taxon>
        <taxon>Bacilli</taxon>
        <taxon>Bacillales</taxon>
        <taxon>Bacillaceae</taxon>
        <taxon>Virgibacillus</taxon>
    </lineage>
</organism>
<protein>
    <submittedName>
        <fullName evidence="1">Uncharacterized protein</fullName>
    </submittedName>
</protein>
<sequence length="137" mass="15818">MEKEDQIIGMLEQIMGKQDEHSLKLDEHSRFLGEHSQKLDEHTRILGEHSQKLDEHSQKHDNHSTQFGEHGEILRALIAGQEHLKAEFDGMKISNAKEFGLLKEQNSNISTNLVLLRDDTWANKVDIHRIKNTMGMK</sequence>
<dbReference type="EMBL" id="NPMS01000005">
    <property type="protein sequence ID" value="OZU88251.1"/>
    <property type="molecule type" value="Genomic_DNA"/>
</dbReference>
<accession>A0A265N8W3</accession>
<dbReference type="Proteomes" id="UP000216498">
    <property type="component" value="Unassembled WGS sequence"/>
</dbReference>
<dbReference type="RefSeq" id="WP_094885990.1">
    <property type="nucleotide sequence ID" value="NZ_NPMS01000005.1"/>
</dbReference>
<comment type="caution">
    <text evidence="1">The sequence shown here is derived from an EMBL/GenBank/DDBJ whole genome shotgun (WGS) entry which is preliminary data.</text>
</comment>